<accession>A0A9Q3DLQ0</accession>
<dbReference type="Proteomes" id="UP000765509">
    <property type="component" value="Unassembled WGS sequence"/>
</dbReference>
<dbReference type="AlphaFoldDB" id="A0A9Q3DLQ0"/>
<organism evidence="1 2">
    <name type="scientific">Austropuccinia psidii MF-1</name>
    <dbReference type="NCBI Taxonomy" id="1389203"/>
    <lineage>
        <taxon>Eukaryota</taxon>
        <taxon>Fungi</taxon>
        <taxon>Dikarya</taxon>
        <taxon>Basidiomycota</taxon>
        <taxon>Pucciniomycotina</taxon>
        <taxon>Pucciniomycetes</taxon>
        <taxon>Pucciniales</taxon>
        <taxon>Sphaerophragmiaceae</taxon>
        <taxon>Austropuccinia</taxon>
    </lineage>
</organism>
<reference evidence="1" key="1">
    <citation type="submission" date="2021-03" db="EMBL/GenBank/DDBJ databases">
        <title>Draft genome sequence of rust myrtle Austropuccinia psidii MF-1, a brazilian biotype.</title>
        <authorList>
            <person name="Quecine M.C."/>
            <person name="Pachon D.M.R."/>
            <person name="Bonatelli M.L."/>
            <person name="Correr F.H."/>
            <person name="Franceschini L.M."/>
            <person name="Leite T.F."/>
            <person name="Margarido G.R.A."/>
            <person name="Almeida C.A."/>
            <person name="Ferrarezi J.A."/>
            <person name="Labate C.A."/>
        </authorList>
    </citation>
    <scope>NUCLEOTIDE SEQUENCE</scope>
    <source>
        <strain evidence="1">MF-1</strain>
    </source>
</reference>
<evidence type="ECO:0000313" key="1">
    <source>
        <dbReference type="EMBL" id="MBW0502761.1"/>
    </source>
</evidence>
<comment type="caution">
    <text evidence="1">The sequence shown here is derived from an EMBL/GenBank/DDBJ whole genome shotgun (WGS) entry which is preliminary data.</text>
</comment>
<evidence type="ECO:0000313" key="2">
    <source>
        <dbReference type="Proteomes" id="UP000765509"/>
    </source>
</evidence>
<keyword evidence="2" id="KW-1185">Reference proteome</keyword>
<gene>
    <name evidence="1" type="ORF">O181_042476</name>
</gene>
<proteinExistence type="predicted"/>
<name>A0A9Q3DLQ0_9BASI</name>
<protein>
    <submittedName>
        <fullName evidence="1">Uncharacterized protein</fullName>
    </submittedName>
</protein>
<dbReference type="EMBL" id="AVOT02016998">
    <property type="protein sequence ID" value="MBW0502761.1"/>
    <property type="molecule type" value="Genomic_DNA"/>
</dbReference>
<sequence length="120" mass="13326">MVMASGLTYDIGYGVLKTIFHFKGRLQPLSPKIYGSDQKVIEGPQVPGFPGVGILFQQYSPKKLLAQDSSMARSRVSIYSNHFSRHQALQHSLDISLGTYRHNSNNLYEIGPFGTISIPL</sequence>